<evidence type="ECO:0000313" key="5">
    <source>
        <dbReference type="Proteomes" id="UP000319859"/>
    </source>
</evidence>
<dbReference type="PANTHER" id="PTHR42951:SF4">
    <property type="entry name" value="ACYL-COENZYME A THIOESTERASE MBLAC2"/>
    <property type="match status" value="1"/>
</dbReference>
<accession>A0A560FFN0</accession>
<keyword evidence="4" id="KW-0378">Hydrolase</keyword>
<keyword evidence="2" id="KW-0732">Signal</keyword>
<dbReference type="GO" id="GO:0016787">
    <property type="term" value="F:hydrolase activity"/>
    <property type="evidence" value="ECO:0007669"/>
    <property type="project" value="UniProtKB-KW"/>
</dbReference>
<feature type="chain" id="PRO_5021890058" evidence="2">
    <location>
        <begin position="28"/>
        <end position="320"/>
    </location>
</feature>
<dbReference type="CDD" id="cd16282">
    <property type="entry name" value="metallo-hydrolase-like_MBL-fold"/>
    <property type="match status" value="1"/>
</dbReference>
<organism evidence="4 5">
    <name type="scientific">Nitrospirillum amazonense</name>
    <dbReference type="NCBI Taxonomy" id="28077"/>
    <lineage>
        <taxon>Bacteria</taxon>
        <taxon>Pseudomonadati</taxon>
        <taxon>Pseudomonadota</taxon>
        <taxon>Alphaproteobacteria</taxon>
        <taxon>Rhodospirillales</taxon>
        <taxon>Azospirillaceae</taxon>
        <taxon>Nitrospirillum</taxon>
    </lineage>
</organism>
<dbReference type="Proteomes" id="UP000319859">
    <property type="component" value="Unassembled WGS sequence"/>
</dbReference>
<dbReference type="PANTHER" id="PTHR42951">
    <property type="entry name" value="METALLO-BETA-LACTAMASE DOMAIN-CONTAINING"/>
    <property type="match status" value="1"/>
</dbReference>
<evidence type="ECO:0000256" key="2">
    <source>
        <dbReference type="SAM" id="SignalP"/>
    </source>
</evidence>
<dbReference type="SUPFAM" id="SSF56281">
    <property type="entry name" value="Metallo-hydrolase/oxidoreductase"/>
    <property type="match status" value="1"/>
</dbReference>
<dbReference type="Pfam" id="PF00753">
    <property type="entry name" value="Lactamase_B"/>
    <property type="match status" value="1"/>
</dbReference>
<dbReference type="SMART" id="SM00849">
    <property type="entry name" value="Lactamase_B"/>
    <property type="match status" value="1"/>
</dbReference>
<dbReference type="EMBL" id="VITN01000007">
    <property type="protein sequence ID" value="TWB20413.1"/>
    <property type="molecule type" value="Genomic_DNA"/>
</dbReference>
<gene>
    <name evidence="4" type="ORF">FBZ89_107124</name>
</gene>
<reference evidence="4 5" key="1">
    <citation type="submission" date="2019-06" db="EMBL/GenBank/DDBJ databases">
        <title>Genomic Encyclopedia of Type Strains, Phase IV (KMG-V): Genome sequencing to study the core and pangenomes of soil and plant-associated prokaryotes.</title>
        <authorList>
            <person name="Whitman W."/>
        </authorList>
    </citation>
    <scope>NUCLEOTIDE SEQUENCE [LARGE SCALE GENOMIC DNA]</scope>
    <source>
        <strain evidence="4 5">BR 11880</strain>
    </source>
</reference>
<feature type="signal peptide" evidence="2">
    <location>
        <begin position="1"/>
        <end position="27"/>
    </location>
</feature>
<dbReference type="AlphaFoldDB" id="A0A560FFN0"/>
<dbReference type="Gene3D" id="3.60.15.10">
    <property type="entry name" value="Ribonuclease Z/Hydroxyacylglutathione hydrolase-like"/>
    <property type="match status" value="1"/>
</dbReference>
<feature type="domain" description="Metallo-beta-lactamase" evidence="3">
    <location>
        <begin position="58"/>
        <end position="246"/>
    </location>
</feature>
<name>A0A560FFN0_9PROT</name>
<protein>
    <submittedName>
        <fullName evidence="4">Quinoprotein relay system zinc metallohydrolase 2</fullName>
    </submittedName>
</protein>
<dbReference type="NCBIfam" id="TIGR04559">
    <property type="entry name" value="SoxH_rel_PQQ_2"/>
    <property type="match status" value="1"/>
</dbReference>
<dbReference type="InterPro" id="IPR050855">
    <property type="entry name" value="NDM-1-like"/>
</dbReference>
<dbReference type="InterPro" id="IPR030829">
    <property type="entry name" value="SoxH-rel_PQQ_2"/>
</dbReference>
<comment type="caution">
    <text evidence="4">The sequence shown here is derived from an EMBL/GenBank/DDBJ whole genome shotgun (WGS) entry which is preliminary data.</text>
</comment>
<proteinExistence type="inferred from homology"/>
<comment type="similarity">
    <text evidence="1">Belongs to the metallo-beta-lactamase superfamily. Class-B beta-lactamase family.</text>
</comment>
<dbReference type="OrthoDB" id="420651at2"/>
<sequence length="320" mass="33589">MARRTLIRACVLFCMAAGWGLPVSVWAKGGGPLAQVAPGVYVRPGAVQDATATNDDAIANIGFIIGHDAVAVIDPGGSAGDGAWLRARIKATTGLPIRYLIYTHVHPDHVLGAVAFADDHPVVVAHARFAAAWGERGAFYRQGLARILGGDLAQAGAKAGDALPPTEAVDTAADVDLGGRILHVAAYGAAHTDSDLTVYDGQTRTLWAGDLLFQGRIPALDGSLTGWLAVLGQLMALPAVRVVPGHGPAQLPWPAGAADEERYLTTLARDIRTLLKNGGDIDAAAATVARSERGRWKLFDAYNGRNAITAFKQLEWEDPS</sequence>
<evidence type="ECO:0000313" key="4">
    <source>
        <dbReference type="EMBL" id="TWB20413.1"/>
    </source>
</evidence>
<dbReference type="InterPro" id="IPR001279">
    <property type="entry name" value="Metallo-B-lactamas"/>
</dbReference>
<dbReference type="GO" id="GO:0017001">
    <property type="term" value="P:antibiotic catabolic process"/>
    <property type="evidence" value="ECO:0007669"/>
    <property type="project" value="UniProtKB-ARBA"/>
</dbReference>
<dbReference type="InterPro" id="IPR036866">
    <property type="entry name" value="RibonucZ/Hydroxyglut_hydro"/>
</dbReference>
<evidence type="ECO:0000256" key="1">
    <source>
        <dbReference type="ARBA" id="ARBA00005250"/>
    </source>
</evidence>
<evidence type="ECO:0000259" key="3">
    <source>
        <dbReference type="SMART" id="SM00849"/>
    </source>
</evidence>